<dbReference type="Pfam" id="PF05742">
    <property type="entry name" value="TANGO2"/>
    <property type="match status" value="1"/>
</dbReference>
<evidence type="ECO:0008006" key="4">
    <source>
        <dbReference type="Google" id="ProtNLM"/>
    </source>
</evidence>
<evidence type="ECO:0000313" key="2">
    <source>
        <dbReference type="EMBL" id="ANO50182.1"/>
    </source>
</evidence>
<dbReference type="EMBL" id="CP016268">
    <property type="protein sequence ID" value="ANO50182.1"/>
    <property type="molecule type" value="Genomic_DNA"/>
</dbReference>
<protein>
    <recommendedName>
        <fullName evidence="4">NRDE family protein</fullName>
    </recommendedName>
</protein>
<evidence type="ECO:0000256" key="1">
    <source>
        <dbReference type="SAM" id="MobiDB-lite"/>
    </source>
</evidence>
<sequence length="254" mass="28406">MCLVVLAWRSHPRYRLIVAANRDEFFARPATAMQWWRDRPDILAGRDLQAGGTWLGVGRSGHFATLTNYREPQRPRYHKHSRGELVADYIDDSRRPLDYAGNLKGERYAGFSLLVANADSLVCVSNRDAPARALDAGVYGLSNAALDTPWPKLVRCRNGLHELLQRDAVNPAALMRMMADTTPAPVKDMDEHLPFAMARAVSAPFIRTPDYGTRCTTVVLADYDGHVQVQERRFDASGQPSGEDQFDFDTLTAT</sequence>
<dbReference type="InterPro" id="IPR008551">
    <property type="entry name" value="TANGO2"/>
</dbReference>
<accession>A0A193LCE7</accession>
<proteinExistence type="predicted"/>
<organism evidence="2 3">
    <name type="scientific">Woeseia oceani</name>
    <dbReference type="NCBI Taxonomy" id="1548547"/>
    <lineage>
        <taxon>Bacteria</taxon>
        <taxon>Pseudomonadati</taxon>
        <taxon>Pseudomonadota</taxon>
        <taxon>Gammaproteobacteria</taxon>
        <taxon>Woeseiales</taxon>
        <taxon>Woeseiaceae</taxon>
        <taxon>Woeseia</taxon>
    </lineage>
</organism>
<dbReference type="PANTHER" id="PTHR17985">
    <property type="entry name" value="SER/THR-RICH PROTEIN T10 IN DGCR REGION"/>
    <property type="match status" value="1"/>
</dbReference>
<dbReference type="Proteomes" id="UP000092695">
    <property type="component" value="Chromosome"/>
</dbReference>
<reference evidence="2 3" key="1">
    <citation type="submission" date="2016-06" db="EMBL/GenBank/DDBJ databases">
        <title>Complete genome sequence of a deep-branching marine Gamma Proteobacterium Woeseia oceani type strain XK5.</title>
        <authorList>
            <person name="Mu D."/>
            <person name="Du Z."/>
        </authorList>
    </citation>
    <scope>NUCLEOTIDE SEQUENCE [LARGE SCALE GENOMIC DNA]</scope>
    <source>
        <strain evidence="2 3">XK5</strain>
    </source>
</reference>
<keyword evidence="3" id="KW-1185">Reference proteome</keyword>
<name>A0A193LCE7_9GAMM</name>
<feature type="region of interest" description="Disordered" evidence="1">
    <location>
        <begin position="233"/>
        <end position="254"/>
    </location>
</feature>
<evidence type="ECO:0000313" key="3">
    <source>
        <dbReference type="Proteomes" id="UP000092695"/>
    </source>
</evidence>
<dbReference type="KEGG" id="woc:BA177_02170"/>
<dbReference type="PANTHER" id="PTHR17985:SF8">
    <property type="entry name" value="TRANSPORT AND GOLGI ORGANIZATION PROTEIN 2 HOMOLOG"/>
    <property type="match status" value="1"/>
</dbReference>
<dbReference type="OrthoDB" id="4380123at2"/>
<dbReference type="RefSeq" id="WP_068612341.1">
    <property type="nucleotide sequence ID" value="NZ_CP016268.1"/>
</dbReference>
<gene>
    <name evidence="2" type="ORF">BA177_02170</name>
</gene>
<dbReference type="AlphaFoldDB" id="A0A193LCE7"/>